<dbReference type="InterPro" id="IPR008030">
    <property type="entry name" value="NmrA-like"/>
</dbReference>
<proteinExistence type="inferred from homology"/>
<dbReference type="Proteomes" id="UP000827549">
    <property type="component" value="Chromosome 4"/>
</dbReference>
<evidence type="ECO:0000256" key="1">
    <source>
        <dbReference type="ARBA" id="ARBA00006328"/>
    </source>
</evidence>
<evidence type="ECO:0000256" key="3">
    <source>
        <dbReference type="ARBA" id="ARBA00023002"/>
    </source>
</evidence>
<dbReference type="GeneID" id="87809603"/>
<name>A0AAF0YA94_9TREE</name>
<dbReference type="CDD" id="cd05251">
    <property type="entry name" value="NmrA_like_SDR_a"/>
    <property type="match status" value="1"/>
</dbReference>
<dbReference type="PANTHER" id="PTHR42748:SF30">
    <property type="entry name" value="NMRA-LIKE DOMAIN-CONTAINING PROTEIN"/>
    <property type="match status" value="1"/>
</dbReference>
<dbReference type="PROSITE" id="PS51257">
    <property type="entry name" value="PROKAR_LIPOPROTEIN"/>
    <property type="match status" value="1"/>
</dbReference>
<evidence type="ECO:0000313" key="6">
    <source>
        <dbReference type="Proteomes" id="UP000827549"/>
    </source>
</evidence>
<dbReference type="RefSeq" id="XP_062628932.1">
    <property type="nucleotide sequence ID" value="XM_062772948.1"/>
</dbReference>
<accession>A0AAF0YA94</accession>
<dbReference type="Gene3D" id="3.90.25.10">
    <property type="entry name" value="UDP-galactose 4-epimerase, domain 1"/>
    <property type="match status" value="1"/>
</dbReference>
<dbReference type="EMBL" id="CP086717">
    <property type="protein sequence ID" value="WOO82900.1"/>
    <property type="molecule type" value="Genomic_DNA"/>
</dbReference>
<dbReference type="Pfam" id="PF05368">
    <property type="entry name" value="NmrA"/>
    <property type="match status" value="1"/>
</dbReference>
<keyword evidence="3" id="KW-0560">Oxidoreductase</keyword>
<dbReference type="GO" id="GO:0005634">
    <property type="term" value="C:nucleus"/>
    <property type="evidence" value="ECO:0007669"/>
    <property type="project" value="TreeGrafter"/>
</dbReference>
<evidence type="ECO:0000259" key="4">
    <source>
        <dbReference type="Pfam" id="PF05368"/>
    </source>
</evidence>
<gene>
    <name evidence="5" type="primary">NMRAL1_3</name>
    <name evidence="5" type="ORF">LOC62_04G006380</name>
</gene>
<dbReference type="SUPFAM" id="SSF51735">
    <property type="entry name" value="NAD(P)-binding Rossmann-fold domains"/>
    <property type="match status" value="1"/>
</dbReference>
<evidence type="ECO:0000256" key="2">
    <source>
        <dbReference type="ARBA" id="ARBA00022857"/>
    </source>
</evidence>
<organism evidence="5 6">
    <name type="scientific">Vanrija pseudolonga</name>
    <dbReference type="NCBI Taxonomy" id="143232"/>
    <lineage>
        <taxon>Eukaryota</taxon>
        <taxon>Fungi</taxon>
        <taxon>Dikarya</taxon>
        <taxon>Basidiomycota</taxon>
        <taxon>Agaricomycotina</taxon>
        <taxon>Tremellomycetes</taxon>
        <taxon>Trichosporonales</taxon>
        <taxon>Trichosporonaceae</taxon>
        <taxon>Vanrija</taxon>
    </lineage>
</organism>
<dbReference type="InterPro" id="IPR051164">
    <property type="entry name" value="NmrA-like_oxidored"/>
</dbReference>
<sequence>MAPKKIVVFGITGVQGGSVACYLLEDGKDKFDVWGVSRSKTSAKAKELEKAGVTIVEADLDDPSTYEAALKGADNVWVNANFWLYYDGTNPDEAAAHEVQQNKDVIDAAIRQGVPHITFSAVRDFGDKFPVPHADSKVTIVKYLEKLGHDHALVYAPWFWTNVLLFPRRKEGDKWVVSWPVPDNARIPGFDPEQVGAYARLVFRDPEAWSGKKIFCASDIVSPVEQAAALSEVLGVDIVPHGLTREGFDSPEFQAQLPHELVLNYKAILSIENPKPEQARSLYPEAYYFKDWVANTPERAKAFTK</sequence>
<dbReference type="InterPro" id="IPR036291">
    <property type="entry name" value="NAD(P)-bd_dom_sf"/>
</dbReference>
<keyword evidence="6" id="KW-1185">Reference proteome</keyword>
<evidence type="ECO:0000313" key="5">
    <source>
        <dbReference type="EMBL" id="WOO82900.1"/>
    </source>
</evidence>
<feature type="domain" description="NmrA-like" evidence="4">
    <location>
        <begin position="4"/>
        <end position="285"/>
    </location>
</feature>
<comment type="similarity">
    <text evidence="1">Belongs to the NmrA-type oxidoreductase family.</text>
</comment>
<reference evidence="5" key="1">
    <citation type="submission" date="2023-10" db="EMBL/GenBank/DDBJ databases">
        <authorList>
            <person name="Noh H."/>
        </authorList>
    </citation>
    <scope>NUCLEOTIDE SEQUENCE</scope>
    <source>
        <strain evidence="5">DUCC4014</strain>
    </source>
</reference>
<dbReference type="PANTHER" id="PTHR42748">
    <property type="entry name" value="NITROGEN METABOLITE REPRESSION PROTEIN NMRA FAMILY MEMBER"/>
    <property type="match status" value="1"/>
</dbReference>
<dbReference type="Gene3D" id="3.40.50.720">
    <property type="entry name" value="NAD(P)-binding Rossmann-like Domain"/>
    <property type="match status" value="1"/>
</dbReference>
<dbReference type="AlphaFoldDB" id="A0AAF0YA94"/>
<protein>
    <submittedName>
        <fullName evidence="5">NmrA-like family domain-containing protein 1</fullName>
    </submittedName>
</protein>
<keyword evidence="2" id="KW-0521">NADP</keyword>
<dbReference type="GO" id="GO:0016491">
    <property type="term" value="F:oxidoreductase activity"/>
    <property type="evidence" value="ECO:0007669"/>
    <property type="project" value="UniProtKB-KW"/>
</dbReference>